<dbReference type="RefSeq" id="WP_167463068.1">
    <property type="nucleotide sequence ID" value="NZ_CP046171.1"/>
</dbReference>
<sequence length="100" mass="10767">MSVAGIWDLTVATPLGDIPVVLELQLDNGVLTGTARGKGKKMALEDITLDGTSLRWRQTLTRSLMRLGLTFEMTTTGDQMSGTCVTGRFPPADVTGVRRT</sequence>
<organism evidence="1 2">
    <name type="scientific">Nocardia brasiliensis</name>
    <dbReference type="NCBI Taxonomy" id="37326"/>
    <lineage>
        <taxon>Bacteria</taxon>
        <taxon>Bacillati</taxon>
        <taxon>Actinomycetota</taxon>
        <taxon>Actinomycetes</taxon>
        <taxon>Mycobacteriales</taxon>
        <taxon>Nocardiaceae</taxon>
        <taxon>Nocardia</taxon>
    </lineage>
</organism>
<name>A0A6G9XSW8_NOCBR</name>
<protein>
    <submittedName>
        <fullName evidence="1">Uncharacterized protein</fullName>
    </submittedName>
</protein>
<reference evidence="1 2" key="1">
    <citation type="journal article" date="2019" name="ACS Chem. Biol.">
        <title>Identification and Mobilization of a Cryptic Antibiotic Biosynthesis Gene Locus from a Human-Pathogenic Nocardia Isolate.</title>
        <authorList>
            <person name="Herisse M."/>
            <person name="Ishida K."/>
            <person name="Porter J.L."/>
            <person name="Howden B."/>
            <person name="Hertweck C."/>
            <person name="Stinear T.P."/>
            <person name="Pidot S.J."/>
        </authorList>
    </citation>
    <scope>NUCLEOTIDE SEQUENCE [LARGE SCALE GENOMIC DNA]</scope>
    <source>
        <strain evidence="1 2">AUSMDU00024985</strain>
    </source>
</reference>
<dbReference type="EMBL" id="CP046171">
    <property type="protein sequence ID" value="QIS03950.1"/>
    <property type="molecule type" value="Genomic_DNA"/>
</dbReference>
<dbReference type="AlphaFoldDB" id="A0A6G9XSW8"/>
<accession>A0A6G9XSW8</accession>
<proteinExistence type="predicted"/>
<evidence type="ECO:0000313" key="1">
    <source>
        <dbReference type="EMBL" id="QIS03950.1"/>
    </source>
</evidence>
<dbReference type="Proteomes" id="UP000501705">
    <property type="component" value="Chromosome"/>
</dbReference>
<gene>
    <name evidence="1" type="ORF">F5X71_17940</name>
</gene>
<evidence type="ECO:0000313" key="2">
    <source>
        <dbReference type="Proteomes" id="UP000501705"/>
    </source>
</evidence>